<proteinExistence type="predicted"/>
<dbReference type="EMBL" id="CP104450">
    <property type="protein sequence ID" value="UXE36459.1"/>
    <property type="molecule type" value="Genomic_DNA"/>
</dbReference>
<protein>
    <submittedName>
        <fullName evidence="1">Uncharacterized protein</fullName>
    </submittedName>
</protein>
<dbReference type="Proteomes" id="UP001064206">
    <property type="component" value="Chromosome"/>
</dbReference>
<name>A0A9Q9MV09_RAOOR</name>
<organism evidence="1 2">
    <name type="scientific">Raoultella ornithinolytica</name>
    <name type="common">Klebsiella ornithinolytica</name>
    <dbReference type="NCBI Taxonomy" id="54291"/>
    <lineage>
        <taxon>Bacteria</taxon>
        <taxon>Pseudomonadati</taxon>
        <taxon>Pseudomonadota</taxon>
        <taxon>Gammaproteobacteria</taxon>
        <taxon>Enterobacterales</taxon>
        <taxon>Enterobacteriaceae</taxon>
        <taxon>Klebsiella/Raoultella group</taxon>
        <taxon>Raoultella</taxon>
    </lineage>
</organism>
<reference evidence="1" key="1">
    <citation type="submission" date="2022-09" db="EMBL/GenBank/DDBJ databases">
        <title>Multidrug resistance Raoultella ornithinolytica Strain MQB_Silv_108.</title>
        <authorList>
            <person name="Quintela-Baluja M."/>
        </authorList>
    </citation>
    <scope>NUCLEOTIDE SEQUENCE</scope>
    <source>
        <strain evidence="1">MQB_Silv_108</strain>
    </source>
</reference>
<evidence type="ECO:0000313" key="1">
    <source>
        <dbReference type="EMBL" id="UXE36459.1"/>
    </source>
</evidence>
<sequence length="107" mass="12220">MQYIKLGESKIVSRNGVKIRVTMIEALSRTGLQFTCGNTFLFNDLYKSDQKVLPHTEMVQEADDNVKGLDVYQRASSLFNKEVMSAEDKVCSKIKKQSVQAFFDELF</sequence>
<evidence type="ECO:0000313" key="2">
    <source>
        <dbReference type="Proteomes" id="UP001064206"/>
    </source>
</evidence>
<dbReference type="AlphaFoldDB" id="A0A9Q9MV09"/>
<dbReference type="RefSeq" id="WP_260990222.1">
    <property type="nucleotide sequence ID" value="NZ_CP104450.1"/>
</dbReference>
<accession>A0A9Q9MV09</accession>
<gene>
    <name evidence="1" type="ORF">N2J37_18080</name>
</gene>